<dbReference type="InterPro" id="IPR024983">
    <property type="entry name" value="CHAT_dom"/>
</dbReference>
<dbReference type="RefSeq" id="WP_191874779.1">
    <property type="nucleotide sequence ID" value="NZ_BMTD01000008.1"/>
</dbReference>
<name>A0A918IBW8_9ACTN</name>
<organism evidence="3 4">
    <name type="scientific">Streptomyces filipinensis</name>
    <dbReference type="NCBI Taxonomy" id="66887"/>
    <lineage>
        <taxon>Bacteria</taxon>
        <taxon>Bacillati</taxon>
        <taxon>Actinomycetota</taxon>
        <taxon>Actinomycetes</taxon>
        <taxon>Kitasatosporales</taxon>
        <taxon>Streptomycetaceae</taxon>
        <taxon>Streptomyces</taxon>
    </lineage>
</organism>
<protein>
    <recommendedName>
        <fullName evidence="2">CHAT domain-containing protein</fullName>
    </recommendedName>
</protein>
<feature type="region of interest" description="Disordered" evidence="1">
    <location>
        <begin position="796"/>
        <end position="825"/>
    </location>
</feature>
<dbReference type="Proteomes" id="UP000618795">
    <property type="component" value="Unassembled WGS sequence"/>
</dbReference>
<evidence type="ECO:0000313" key="4">
    <source>
        <dbReference type="Proteomes" id="UP000618795"/>
    </source>
</evidence>
<sequence length="1242" mass="131498">MTTPTKDDGGGAGADLARLTGLLLFEQRGTDPGAGPRGEPSGAAVAARQDPWLAPAAALAAGEPKTALALLDEPPPDAVGLASSCPSPLSRALWTAAIAMDGAWQPGGSPVHLPPAARQAQFAAGPGFEAAVASVTDPGHRLCAHLAGRVVPVLLSSRTTLGLAMSAWAAQERAAAYGARADWDRRDLSAGLREPLAWFDGLYEEIAASRHQEAAACHLLLAADLRVRAGDPGAAQALLRRHERRFATGSHATAGLAALLAGDWELGIPGAAERCALPAAAPDPQALTRAHKHYQRADAAYRAALSRRGRAAALLRLAHVERLRGGLETCGETVERARELAVVAGDGACAALLRVHQALDLIQAGVPSRGRAGRAAEPETEAAEEVVAWAATAGSTSWLRGLRQLVLDRSEFWGGQGDVVRAKRATFLAERLWPGSGRSDGGANARPAVTGGLPAPRVYLQARHRLAGIVLTDLEQQDLLQSVVRSGERGEPPALADCLGLIRAAKNLHDQASALRDPDVMAAARARIELALRTGTDLLADVEPVNEVLGVLASDLASCAAQEALFRSRRSRAAGLETEADRFARRALDEAERIPDETFRSVLRCAAHVDLREWSRARAEMEAVESRLSAVQAAALWLRLHRPERAAAHVPFIDAGPTAGPGDQDPPWERAAIRADLALARGSYGPAADHARQGLDAYEAHQVRLARDALRASFADDPVVAGLYHVAVLSALGAGGPDAAAAAFAQAERGRAGFLHALHALDAAGTDRAARAAVKDWLGAEVHWSAEFEDHAARLGGREFPPGPRPAPAGTARARAGTGRAPREDRRARIQDAERALNAAEAQVRRLVPAALTASGRAALPDAAAVAGSLPSGTVLLAYHLFDDTLVGWAMTRRTLVSDRRTRWAQSMVAAVRRFHSWCSSADGGRDGEADGRELADLLLRPFAALLRDHRRVLVVPPAMLSLLPFHALPWDGDVLGAGHEVSYLPSASLLPRLRRTPDRPWPELNALLIGGPATDPRHGLRTLPGTVAETAELARLLPRHRLLTATQATRDRVLEAAPDCQVLHLATHGLVDELAPNRGRLSLAGDDVLGIADLLRAAHEPQLLVLSACDTGRGTATAGGDVLGLTRAALITGARHAVVSLWPVHDRTGCLVMTRTYRYLLEDPAGSLGSALARAQRAVRDLPRAERDEEFGTLARRAGRSRPGAPAGARSWEAARDSGALRPDTDDRHPYHWAPFIHVGI</sequence>
<keyword evidence="4" id="KW-1185">Reference proteome</keyword>
<proteinExistence type="predicted"/>
<feature type="compositionally biased region" description="Low complexity" evidence="1">
    <location>
        <begin position="1202"/>
        <end position="1212"/>
    </location>
</feature>
<dbReference type="Pfam" id="PF12770">
    <property type="entry name" value="CHAT"/>
    <property type="match status" value="1"/>
</dbReference>
<gene>
    <name evidence="3" type="ORF">GCM10010260_39060</name>
</gene>
<comment type="caution">
    <text evidence="3">The sequence shown here is derived from an EMBL/GenBank/DDBJ whole genome shotgun (WGS) entry which is preliminary data.</text>
</comment>
<dbReference type="AlphaFoldDB" id="A0A918IBW8"/>
<evidence type="ECO:0000256" key="1">
    <source>
        <dbReference type="SAM" id="MobiDB-lite"/>
    </source>
</evidence>
<feature type="region of interest" description="Disordered" evidence="1">
    <location>
        <begin position="1198"/>
        <end position="1227"/>
    </location>
</feature>
<reference evidence="3" key="1">
    <citation type="journal article" date="2014" name="Int. J. Syst. Evol. Microbiol.">
        <title>Complete genome sequence of Corynebacterium casei LMG S-19264T (=DSM 44701T), isolated from a smear-ripened cheese.</title>
        <authorList>
            <consortium name="US DOE Joint Genome Institute (JGI-PGF)"/>
            <person name="Walter F."/>
            <person name="Albersmeier A."/>
            <person name="Kalinowski J."/>
            <person name="Ruckert C."/>
        </authorList>
    </citation>
    <scope>NUCLEOTIDE SEQUENCE</scope>
    <source>
        <strain evidence="3">JCM 4369</strain>
    </source>
</reference>
<feature type="region of interest" description="Disordered" evidence="1">
    <location>
        <begin position="26"/>
        <end position="46"/>
    </location>
</feature>
<feature type="domain" description="CHAT" evidence="2">
    <location>
        <begin position="930"/>
        <end position="1241"/>
    </location>
</feature>
<feature type="compositionally biased region" description="Low complexity" evidence="1">
    <location>
        <begin position="808"/>
        <end position="820"/>
    </location>
</feature>
<evidence type="ECO:0000313" key="3">
    <source>
        <dbReference type="EMBL" id="GGU99056.1"/>
    </source>
</evidence>
<reference evidence="3" key="2">
    <citation type="submission" date="2020-09" db="EMBL/GenBank/DDBJ databases">
        <authorList>
            <person name="Sun Q."/>
            <person name="Ohkuma M."/>
        </authorList>
    </citation>
    <scope>NUCLEOTIDE SEQUENCE</scope>
    <source>
        <strain evidence="3">JCM 4369</strain>
    </source>
</reference>
<dbReference type="EMBL" id="BMTD01000008">
    <property type="protein sequence ID" value="GGU99056.1"/>
    <property type="molecule type" value="Genomic_DNA"/>
</dbReference>
<evidence type="ECO:0000259" key="2">
    <source>
        <dbReference type="Pfam" id="PF12770"/>
    </source>
</evidence>
<accession>A0A918IBW8</accession>